<sequence>MSINQLGFAMNETLTDEAIQVLANKSAEAITPAVYTTIKDAFASFAPDTWINALNKYNDSSMAPEDSEVGLIQDFKTITPDELVQMGDLFPKLKWLFSLNFYKLMDLLAQTVQGNDLAKMKFEQLGMKMYQNRNKC</sequence>
<reference evidence="2" key="1">
    <citation type="submission" date="2022-11" db="UniProtKB">
        <authorList>
            <consortium name="WormBaseParasite"/>
        </authorList>
    </citation>
    <scope>IDENTIFICATION</scope>
</reference>
<evidence type="ECO:0000313" key="2">
    <source>
        <dbReference type="WBParaSite" id="scaffold1300_cov153.g2848"/>
    </source>
</evidence>
<dbReference type="WBParaSite" id="scaffold1300_cov153.g2848">
    <property type="protein sequence ID" value="scaffold1300_cov153.g2848"/>
    <property type="gene ID" value="scaffold1300_cov153.g2848"/>
</dbReference>
<protein>
    <submittedName>
        <fullName evidence="2">Uncharacterized protein</fullName>
    </submittedName>
</protein>
<accession>A0A915LK14</accession>
<keyword evidence="1" id="KW-1185">Reference proteome</keyword>
<dbReference type="Proteomes" id="UP000887561">
    <property type="component" value="Unplaced"/>
</dbReference>
<name>A0A915LK14_MELJA</name>
<proteinExistence type="predicted"/>
<dbReference type="AlphaFoldDB" id="A0A915LK14"/>
<evidence type="ECO:0000313" key="1">
    <source>
        <dbReference type="Proteomes" id="UP000887561"/>
    </source>
</evidence>
<organism evidence="1 2">
    <name type="scientific">Meloidogyne javanica</name>
    <name type="common">Root-knot nematode worm</name>
    <dbReference type="NCBI Taxonomy" id="6303"/>
    <lineage>
        <taxon>Eukaryota</taxon>
        <taxon>Metazoa</taxon>
        <taxon>Ecdysozoa</taxon>
        <taxon>Nematoda</taxon>
        <taxon>Chromadorea</taxon>
        <taxon>Rhabditida</taxon>
        <taxon>Tylenchina</taxon>
        <taxon>Tylenchomorpha</taxon>
        <taxon>Tylenchoidea</taxon>
        <taxon>Meloidogynidae</taxon>
        <taxon>Meloidogyninae</taxon>
        <taxon>Meloidogyne</taxon>
        <taxon>Meloidogyne incognita group</taxon>
    </lineage>
</organism>